<evidence type="ECO:0000313" key="2">
    <source>
        <dbReference type="Proteomes" id="UP000276260"/>
    </source>
</evidence>
<evidence type="ECO:0000313" key="1">
    <source>
        <dbReference type="EMBL" id="RRJ22543.1"/>
    </source>
</evidence>
<organism evidence="1 2">
    <name type="scientific">Rheinheimera mesophila</name>
    <dbReference type="NCBI Taxonomy" id="1547515"/>
    <lineage>
        <taxon>Bacteria</taxon>
        <taxon>Pseudomonadati</taxon>
        <taxon>Pseudomonadota</taxon>
        <taxon>Gammaproteobacteria</taxon>
        <taxon>Chromatiales</taxon>
        <taxon>Chromatiaceae</taxon>
        <taxon>Rheinheimera</taxon>
    </lineage>
</organism>
<gene>
    <name evidence="1" type="ORF">EIK76_00205</name>
</gene>
<dbReference type="AlphaFoldDB" id="A0A3P3QQG3"/>
<name>A0A3P3QQG3_9GAMM</name>
<protein>
    <recommendedName>
        <fullName evidence="3">DNA-binding protein</fullName>
    </recommendedName>
</protein>
<evidence type="ECO:0008006" key="3">
    <source>
        <dbReference type="Google" id="ProtNLM"/>
    </source>
</evidence>
<keyword evidence="2" id="KW-1185">Reference proteome</keyword>
<dbReference type="OrthoDB" id="5903672at2"/>
<reference evidence="1 2" key="1">
    <citation type="submission" date="2018-11" db="EMBL/GenBank/DDBJ databases">
        <title>Draft genome analysis of Rheinheimera mesophila isolated from an industrial waste site.</title>
        <authorList>
            <person name="Yu Q."/>
            <person name="Qi Y."/>
            <person name="Zhang H."/>
            <person name="Lu Y."/>
            <person name="Pu J."/>
        </authorList>
    </citation>
    <scope>NUCLEOTIDE SEQUENCE [LARGE SCALE GENOMIC DNA]</scope>
    <source>
        <strain evidence="1 2">IITR13</strain>
    </source>
</reference>
<comment type="caution">
    <text evidence="1">The sequence shown here is derived from an EMBL/GenBank/DDBJ whole genome shotgun (WGS) entry which is preliminary data.</text>
</comment>
<accession>A0A3P3QQG3</accession>
<dbReference type="Proteomes" id="UP000276260">
    <property type="component" value="Unassembled WGS sequence"/>
</dbReference>
<sequence length="67" mass="7613">MGVRKLKPQEYIEEFYPGSSITPQTVRNWASKGKLKCERTPTNRLLILVDDAANESTVQKLVSFLES</sequence>
<dbReference type="EMBL" id="RRCF01000001">
    <property type="protein sequence ID" value="RRJ22543.1"/>
    <property type="molecule type" value="Genomic_DNA"/>
</dbReference>
<proteinExistence type="predicted"/>